<evidence type="ECO:0000313" key="2">
    <source>
        <dbReference type="EMBL" id="ADQ14950.1"/>
    </source>
</evidence>
<sequence length="142" mass="15998">MKKKLKGHQIKNTYFLRLQKGDDLLKSLTEIVKENDIKLANITALGAVSKVVFSYYDQQQREYFSIEKKGNFEILNLNGNVSIKDGEPMVHAHIILAGDSGNAFGGHLEAGTKVFASEIQIQELTNPDKIRKYDEDTGLTLW</sequence>
<dbReference type="PANTHER" id="PTHR34988:SF1">
    <property type="entry name" value="DNA-BINDING PROTEIN"/>
    <property type="match status" value="1"/>
</dbReference>
<accession>E4RLN6</accession>
<dbReference type="PIRSF" id="PIRSF016702">
    <property type="entry name" value="DNA_bp_PD1"/>
    <property type="match status" value="1"/>
</dbReference>
<dbReference type="Proteomes" id="UP000007434">
    <property type="component" value="Chromosome"/>
</dbReference>
<gene>
    <name evidence="2" type="ordered locus">Halsa_1525</name>
</gene>
<dbReference type="InterPro" id="IPR025707">
    <property type="entry name" value="DNA_bp_PD1"/>
</dbReference>
<dbReference type="CDD" id="cd11378">
    <property type="entry name" value="DUF296"/>
    <property type="match status" value="1"/>
</dbReference>
<dbReference type="STRING" id="656519.Halsa_1525"/>
<feature type="domain" description="PPC" evidence="1">
    <location>
        <begin position="7"/>
        <end position="142"/>
    </location>
</feature>
<evidence type="ECO:0000259" key="1">
    <source>
        <dbReference type="PROSITE" id="PS51742"/>
    </source>
</evidence>
<dbReference type="eggNOG" id="COG1661">
    <property type="taxonomic scope" value="Bacteria"/>
</dbReference>
<dbReference type="Pfam" id="PF03479">
    <property type="entry name" value="PCC"/>
    <property type="match status" value="1"/>
</dbReference>
<dbReference type="Gene3D" id="3.30.1330.80">
    <property type="entry name" value="Hypothetical protein, similar to alpha- acetolactate decarboxylase, domain 2"/>
    <property type="match status" value="1"/>
</dbReference>
<dbReference type="RefSeq" id="WP_013406027.1">
    <property type="nucleotide sequence ID" value="NC_014654.1"/>
</dbReference>
<reference evidence="2 3" key="2">
    <citation type="journal article" date="2011" name="J. Bacteriol.">
        <title>Complete Genome Sequence of the Haloalkaliphilic, Hydrogen Producing Halanaerobium hydrogenoformans.</title>
        <authorList>
            <person name="Brown S.D."/>
            <person name="Begemann M.B."/>
            <person name="Mormile M.R."/>
            <person name="Wall J.D."/>
            <person name="Han C.S."/>
            <person name="Goodwin L.A."/>
            <person name="Pitluck S."/>
            <person name="Land M.L."/>
            <person name="Hauser L.J."/>
            <person name="Elias D.A."/>
        </authorList>
    </citation>
    <scope>NUCLEOTIDE SEQUENCE [LARGE SCALE GENOMIC DNA]</scope>
    <source>
        <strain evidence="3">sapolanicus</strain>
    </source>
</reference>
<organism evidence="2 3">
    <name type="scientific">Halanaerobium hydrogeniformans</name>
    <name type="common">Halanaerobium sp. (strain sapolanicus)</name>
    <dbReference type="NCBI Taxonomy" id="656519"/>
    <lineage>
        <taxon>Bacteria</taxon>
        <taxon>Bacillati</taxon>
        <taxon>Bacillota</taxon>
        <taxon>Clostridia</taxon>
        <taxon>Halanaerobiales</taxon>
        <taxon>Halanaerobiaceae</taxon>
        <taxon>Halanaerobium</taxon>
    </lineage>
</organism>
<dbReference type="KEGG" id="has:Halsa_1525"/>
<dbReference type="PROSITE" id="PS51742">
    <property type="entry name" value="PPC"/>
    <property type="match status" value="1"/>
</dbReference>
<dbReference type="AlphaFoldDB" id="E4RLN6"/>
<dbReference type="SUPFAM" id="SSF117856">
    <property type="entry name" value="AF0104/ALDC/Ptd012-like"/>
    <property type="match status" value="1"/>
</dbReference>
<dbReference type="EMBL" id="CP002304">
    <property type="protein sequence ID" value="ADQ14950.1"/>
    <property type="molecule type" value="Genomic_DNA"/>
</dbReference>
<proteinExistence type="predicted"/>
<reference evidence="2 3" key="1">
    <citation type="submission" date="2010-11" db="EMBL/GenBank/DDBJ databases">
        <title>Complete sequence of Halanaerobium sp. sapolanicus.</title>
        <authorList>
            <consortium name="US DOE Joint Genome Institute"/>
            <person name="Lucas S."/>
            <person name="Copeland A."/>
            <person name="Lapidus A."/>
            <person name="Cheng J.-F."/>
            <person name="Bruce D."/>
            <person name="Goodwin L."/>
            <person name="Pitluck S."/>
            <person name="Davenport K."/>
            <person name="Detter J.C."/>
            <person name="Han C."/>
            <person name="Tapia R."/>
            <person name="Land M."/>
            <person name="Hauser L."/>
            <person name="Jeffries C."/>
            <person name="Kyrpides N."/>
            <person name="Ivanova N."/>
            <person name="Mikhailova N."/>
            <person name="Begemann M.B."/>
            <person name="Mormile M.R."/>
            <person name="Wall J.D."/>
            <person name="Elias D.A."/>
            <person name="Woyke T."/>
        </authorList>
    </citation>
    <scope>NUCLEOTIDE SEQUENCE [LARGE SCALE GENOMIC DNA]</scope>
    <source>
        <strain evidence="3">sapolanicus</strain>
    </source>
</reference>
<name>E4RLN6_HALHG</name>
<dbReference type="OrthoDB" id="9791702at2"/>
<dbReference type="PANTHER" id="PTHR34988">
    <property type="entry name" value="PROTEIN, PUTATIVE-RELATED"/>
    <property type="match status" value="1"/>
</dbReference>
<dbReference type="InterPro" id="IPR005175">
    <property type="entry name" value="PPC_dom"/>
</dbReference>
<keyword evidence="3" id="KW-1185">Reference proteome</keyword>
<protein>
    <recommendedName>
        <fullName evidence="1">PPC domain-containing protein</fullName>
    </recommendedName>
</protein>
<evidence type="ECO:0000313" key="3">
    <source>
        <dbReference type="Proteomes" id="UP000007434"/>
    </source>
</evidence>
<dbReference type="HOGENOM" id="CLU_114051_2_3_9"/>